<dbReference type="EMBL" id="JRES01000045">
    <property type="protein sequence ID" value="KNC34631.1"/>
    <property type="molecule type" value="Genomic_DNA"/>
</dbReference>
<dbReference type="Proteomes" id="UP000037069">
    <property type="component" value="Unassembled WGS sequence"/>
</dbReference>
<dbReference type="SMART" id="SM00494">
    <property type="entry name" value="ChtBD2"/>
    <property type="match status" value="2"/>
</dbReference>
<accession>A0A0L0CQW1</accession>
<keyword evidence="1" id="KW-0147">Chitin-binding</keyword>
<name>A0A0L0CQW1_LUCCU</name>
<evidence type="ECO:0000256" key="4">
    <source>
        <dbReference type="ARBA" id="ARBA00023157"/>
    </source>
</evidence>
<gene>
    <name evidence="8" type="ORF">FF38_09664</name>
</gene>
<evidence type="ECO:0000256" key="1">
    <source>
        <dbReference type="ARBA" id="ARBA00022669"/>
    </source>
</evidence>
<dbReference type="AlphaFoldDB" id="A0A0L0CQW1"/>
<proteinExistence type="predicted"/>
<dbReference type="OrthoDB" id="6020543at2759"/>
<keyword evidence="4" id="KW-1015">Disulfide bond</keyword>
<dbReference type="GO" id="GO:0005576">
    <property type="term" value="C:extracellular region"/>
    <property type="evidence" value="ECO:0007669"/>
    <property type="project" value="InterPro"/>
</dbReference>
<feature type="signal peptide" evidence="6">
    <location>
        <begin position="1"/>
        <end position="24"/>
    </location>
</feature>
<evidence type="ECO:0000313" key="8">
    <source>
        <dbReference type="EMBL" id="KNC34631.1"/>
    </source>
</evidence>
<keyword evidence="9" id="KW-1185">Reference proteome</keyword>
<keyword evidence="5" id="KW-0325">Glycoprotein</keyword>
<dbReference type="InterPro" id="IPR051940">
    <property type="entry name" value="Chitin_bind-dev_reg"/>
</dbReference>
<sequence length="177" mass="20510">MGYKILTITLLVLVAFHMPKNSQAKQYVSHKNCNYMKKGTIIANPANCSQFIICNGLRSTLGECPKGQYFNEDMLSCNKKNPITCREKIVTTTGSTISNTEEEKVIENYTEAENFIRPFCFPSQTYYIPYPFNCFYYYECKNGVLTFKRCRLGFTFDWIKRRCVLSQAEAICYVYGQ</sequence>
<evidence type="ECO:0000259" key="7">
    <source>
        <dbReference type="PROSITE" id="PS50940"/>
    </source>
</evidence>
<protein>
    <recommendedName>
        <fullName evidence="7">Chitin-binding type-2 domain-containing protein</fullName>
    </recommendedName>
</protein>
<keyword evidence="3" id="KW-0677">Repeat</keyword>
<dbReference type="OMA" id="IICNGLR"/>
<comment type="caution">
    <text evidence="8">The sequence shown here is derived from an EMBL/GenBank/DDBJ whole genome shotgun (WGS) entry which is preliminary data.</text>
</comment>
<feature type="domain" description="Chitin-binding type-2" evidence="7">
    <location>
        <begin position="117"/>
        <end position="174"/>
    </location>
</feature>
<evidence type="ECO:0000256" key="6">
    <source>
        <dbReference type="SAM" id="SignalP"/>
    </source>
</evidence>
<dbReference type="InterPro" id="IPR036508">
    <property type="entry name" value="Chitin-bd_dom_sf"/>
</dbReference>
<dbReference type="InterPro" id="IPR002557">
    <property type="entry name" value="Chitin-bd_dom"/>
</dbReference>
<evidence type="ECO:0000313" key="9">
    <source>
        <dbReference type="Proteomes" id="UP000037069"/>
    </source>
</evidence>
<evidence type="ECO:0000256" key="5">
    <source>
        <dbReference type="ARBA" id="ARBA00023180"/>
    </source>
</evidence>
<dbReference type="PANTHER" id="PTHR23301:SF0">
    <property type="entry name" value="CHITIN-BINDING TYPE-2 DOMAIN-CONTAINING PROTEIN-RELATED"/>
    <property type="match status" value="1"/>
</dbReference>
<dbReference type="Pfam" id="PF01607">
    <property type="entry name" value="CBM_14"/>
    <property type="match status" value="2"/>
</dbReference>
<evidence type="ECO:0000256" key="2">
    <source>
        <dbReference type="ARBA" id="ARBA00022729"/>
    </source>
</evidence>
<feature type="domain" description="Chitin-binding type-2" evidence="7">
    <location>
        <begin position="30"/>
        <end position="87"/>
    </location>
</feature>
<evidence type="ECO:0000256" key="3">
    <source>
        <dbReference type="ARBA" id="ARBA00022737"/>
    </source>
</evidence>
<dbReference type="PANTHER" id="PTHR23301">
    <property type="entry name" value="CHITIN BINDING PERITROPHIN-A"/>
    <property type="match status" value="1"/>
</dbReference>
<organism evidence="8 9">
    <name type="scientific">Lucilia cuprina</name>
    <name type="common">Green bottle fly</name>
    <name type="synonym">Australian sheep blowfly</name>
    <dbReference type="NCBI Taxonomy" id="7375"/>
    <lineage>
        <taxon>Eukaryota</taxon>
        <taxon>Metazoa</taxon>
        <taxon>Ecdysozoa</taxon>
        <taxon>Arthropoda</taxon>
        <taxon>Hexapoda</taxon>
        <taxon>Insecta</taxon>
        <taxon>Pterygota</taxon>
        <taxon>Neoptera</taxon>
        <taxon>Endopterygota</taxon>
        <taxon>Diptera</taxon>
        <taxon>Brachycera</taxon>
        <taxon>Muscomorpha</taxon>
        <taxon>Oestroidea</taxon>
        <taxon>Calliphoridae</taxon>
        <taxon>Luciliinae</taxon>
        <taxon>Lucilia</taxon>
    </lineage>
</organism>
<dbReference type="SUPFAM" id="SSF57625">
    <property type="entry name" value="Invertebrate chitin-binding proteins"/>
    <property type="match status" value="2"/>
</dbReference>
<feature type="chain" id="PRO_5005536811" description="Chitin-binding type-2 domain-containing protein" evidence="6">
    <location>
        <begin position="25"/>
        <end position="177"/>
    </location>
</feature>
<dbReference type="GO" id="GO:0008061">
    <property type="term" value="F:chitin binding"/>
    <property type="evidence" value="ECO:0007669"/>
    <property type="project" value="UniProtKB-KW"/>
</dbReference>
<reference evidence="8 9" key="1">
    <citation type="journal article" date="2015" name="Nat. Commun.">
        <title>Lucilia cuprina genome unlocks parasitic fly biology to underpin future interventions.</title>
        <authorList>
            <person name="Anstead C.A."/>
            <person name="Korhonen P.K."/>
            <person name="Young N.D."/>
            <person name="Hall R.S."/>
            <person name="Jex A.R."/>
            <person name="Murali S.C."/>
            <person name="Hughes D.S."/>
            <person name="Lee S.F."/>
            <person name="Perry T."/>
            <person name="Stroehlein A.J."/>
            <person name="Ansell B.R."/>
            <person name="Breugelmans B."/>
            <person name="Hofmann A."/>
            <person name="Qu J."/>
            <person name="Dugan S."/>
            <person name="Lee S.L."/>
            <person name="Chao H."/>
            <person name="Dinh H."/>
            <person name="Han Y."/>
            <person name="Doddapaneni H.V."/>
            <person name="Worley K.C."/>
            <person name="Muzny D.M."/>
            <person name="Ioannidis P."/>
            <person name="Waterhouse R.M."/>
            <person name="Zdobnov E.M."/>
            <person name="James P.J."/>
            <person name="Bagnall N.H."/>
            <person name="Kotze A.C."/>
            <person name="Gibbs R.A."/>
            <person name="Richards S."/>
            <person name="Batterham P."/>
            <person name="Gasser R.B."/>
        </authorList>
    </citation>
    <scope>NUCLEOTIDE SEQUENCE [LARGE SCALE GENOMIC DNA]</scope>
    <source>
        <strain evidence="8 9">LS</strain>
        <tissue evidence="8">Full body</tissue>
    </source>
</reference>
<dbReference type="Gene3D" id="2.170.140.10">
    <property type="entry name" value="Chitin binding domain"/>
    <property type="match status" value="2"/>
</dbReference>
<dbReference type="PROSITE" id="PS50940">
    <property type="entry name" value="CHIT_BIND_II"/>
    <property type="match status" value="2"/>
</dbReference>
<keyword evidence="2 6" id="KW-0732">Signal</keyword>